<accession>A0ABS5KG77</accession>
<name>A0ABS5KG77_9BACT</name>
<dbReference type="RefSeq" id="WP_212232011.1">
    <property type="nucleotide sequence ID" value="NZ_JAGUCN010000051.1"/>
</dbReference>
<organism evidence="1 2">
    <name type="scientific">Carboxylicivirga mesophila</name>
    <dbReference type="NCBI Taxonomy" id="1166478"/>
    <lineage>
        <taxon>Bacteria</taxon>
        <taxon>Pseudomonadati</taxon>
        <taxon>Bacteroidota</taxon>
        <taxon>Bacteroidia</taxon>
        <taxon>Marinilabiliales</taxon>
        <taxon>Marinilabiliaceae</taxon>
        <taxon>Carboxylicivirga</taxon>
    </lineage>
</organism>
<reference evidence="1 2" key="1">
    <citation type="journal article" date="2014" name="Int. J. Syst. Evol. Microbiol.">
        <title>Carboxylicivirga gen. nov. in the family Marinilabiliaceae with two novel species, Carboxylicivirga mesophila sp. nov. and Carboxylicivirga taeanensis sp. nov., and reclassification of Cytophaga fermentans as Saccharicrinis fermentans gen. nov., comb. nov.</title>
        <authorList>
            <person name="Yang S.H."/>
            <person name="Seo H.S."/>
            <person name="Woo J.H."/>
            <person name="Oh H.M."/>
            <person name="Jang H."/>
            <person name="Lee J.H."/>
            <person name="Kim S.J."/>
            <person name="Kwon K.K."/>
        </authorList>
    </citation>
    <scope>NUCLEOTIDE SEQUENCE [LARGE SCALE GENOMIC DNA]</scope>
    <source>
        <strain evidence="1 2">JCM 18290</strain>
    </source>
</reference>
<keyword evidence="2" id="KW-1185">Reference proteome</keyword>
<gene>
    <name evidence="1" type="ORF">KEM09_21640</name>
</gene>
<proteinExistence type="predicted"/>
<protein>
    <recommendedName>
        <fullName evidence="3">Lipoprotein</fullName>
    </recommendedName>
</protein>
<evidence type="ECO:0000313" key="2">
    <source>
        <dbReference type="Proteomes" id="UP000721861"/>
    </source>
</evidence>
<evidence type="ECO:0008006" key="3">
    <source>
        <dbReference type="Google" id="ProtNLM"/>
    </source>
</evidence>
<comment type="caution">
    <text evidence="1">The sequence shown here is derived from an EMBL/GenBank/DDBJ whole genome shotgun (WGS) entry which is preliminary data.</text>
</comment>
<dbReference type="EMBL" id="JAGUCN010000051">
    <property type="protein sequence ID" value="MBS2214026.1"/>
    <property type="molecule type" value="Genomic_DNA"/>
</dbReference>
<dbReference type="Proteomes" id="UP000721861">
    <property type="component" value="Unassembled WGS sequence"/>
</dbReference>
<evidence type="ECO:0000313" key="1">
    <source>
        <dbReference type="EMBL" id="MBS2214026.1"/>
    </source>
</evidence>
<sequence length="281" mass="33237">MQRFGFAQFGRFVWLNLHTLHAAGRWAQYTQMKQIFIIAIIVLSSCSFNKPPSKTLEFCDNELKLLCYDSLAPITNYNLADIRNNVWTKFDSTFKEYYCRQVKLKVNFRLDSINSTKLLLYSNNYQNCDDSKDIPPFNPYVHWIHIYLDKNDSLLIRRKLTSLDSVKNEVIKRYHELPTEKYFRVNIALLWDLETNQEKFSKLIKDCLEGYIYIANEVSMEAFQKTICDLEAKELAILNQKVPFKLRTDFWEGIPENYDFVGHELPPPPKESEMKILDLNE</sequence>